<reference evidence="1 2" key="2">
    <citation type="journal article" date="2021" name="Curr. Genet.">
        <title>Genetic response to nitrogen starvation in the aggressive Eucalyptus foliar pathogen Teratosphaeria destructans.</title>
        <authorList>
            <person name="Havenga M."/>
            <person name="Wingfield B.D."/>
            <person name="Wingfield M.J."/>
            <person name="Dreyer L.L."/>
            <person name="Roets F."/>
            <person name="Aylward J."/>
        </authorList>
    </citation>
    <scope>NUCLEOTIDE SEQUENCE [LARGE SCALE GENOMIC DNA]</scope>
    <source>
        <strain evidence="1">CMW44962</strain>
    </source>
</reference>
<name>A0A9W7W2M7_9PEZI</name>
<dbReference type="AlphaFoldDB" id="A0A9W7W2M7"/>
<gene>
    <name evidence="1" type="ORF">Tdes44962_MAKER09503</name>
</gene>
<sequence>MTLTLEEVMALRHQLEDFNDPQACIPLSEDSQPAIDLLSRPATDDRSKHLDVGDPVIREDVDNGLVKVTEIYTNSSIESNSSSSRSLPAWLTVATLSTPIPTMKRAGVEGAWIERAWIRGCLEREVGDGGTSTDWRS</sequence>
<proteinExistence type="predicted"/>
<organism evidence="1 2">
    <name type="scientific">Teratosphaeria destructans</name>
    <dbReference type="NCBI Taxonomy" id="418781"/>
    <lineage>
        <taxon>Eukaryota</taxon>
        <taxon>Fungi</taxon>
        <taxon>Dikarya</taxon>
        <taxon>Ascomycota</taxon>
        <taxon>Pezizomycotina</taxon>
        <taxon>Dothideomycetes</taxon>
        <taxon>Dothideomycetidae</taxon>
        <taxon>Mycosphaerellales</taxon>
        <taxon>Teratosphaeriaceae</taxon>
        <taxon>Teratosphaeria</taxon>
    </lineage>
</organism>
<dbReference type="EMBL" id="RIBY02001837">
    <property type="protein sequence ID" value="KAH9828007.1"/>
    <property type="molecule type" value="Genomic_DNA"/>
</dbReference>
<accession>A0A9W7W2M7</accession>
<reference evidence="1 2" key="1">
    <citation type="journal article" date="2018" name="IMA Fungus">
        <title>IMA Genome-F 10: Nine draft genome sequences of Claviceps purpurea s.lat., including C. arundinis, C. humidiphila, and C. cf. spartinae, pseudomolecules for the pitch canker pathogen Fusarium circinatum, draft genome of Davidsoniella eucalypti, Grosmannia galeiformis, Quambalaria eucalypti, and Teratosphaeria destructans.</title>
        <authorList>
            <person name="Wingfield B.D."/>
            <person name="Liu M."/>
            <person name="Nguyen H.D."/>
            <person name="Lane F.A."/>
            <person name="Morgan S.W."/>
            <person name="De Vos L."/>
            <person name="Wilken P.M."/>
            <person name="Duong T.A."/>
            <person name="Aylward J."/>
            <person name="Coetzee M.P."/>
            <person name="Dadej K."/>
            <person name="De Beer Z.W."/>
            <person name="Findlay W."/>
            <person name="Havenga M."/>
            <person name="Kolarik M."/>
            <person name="Menzies J.G."/>
            <person name="Naidoo K."/>
            <person name="Pochopski O."/>
            <person name="Shoukouhi P."/>
            <person name="Santana Q.C."/>
            <person name="Seifert K.A."/>
            <person name="Soal N."/>
            <person name="Steenkamp E.T."/>
            <person name="Tatham C.T."/>
            <person name="van der Nest M.A."/>
            <person name="Wingfield M.J."/>
        </authorList>
    </citation>
    <scope>NUCLEOTIDE SEQUENCE [LARGE SCALE GENOMIC DNA]</scope>
    <source>
        <strain evidence="1">CMW44962</strain>
    </source>
</reference>
<evidence type="ECO:0000313" key="2">
    <source>
        <dbReference type="Proteomes" id="UP001138500"/>
    </source>
</evidence>
<dbReference type="OrthoDB" id="413361at2759"/>
<comment type="caution">
    <text evidence="1">The sequence shown here is derived from an EMBL/GenBank/DDBJ whole genome shotgun (WGS) entry which is preliminary data.</text>
</comment>
<evidence type="ECO:0000313" key="1">
    <source>
        <dbReference type="EMBL" id="KAH9828007.1"/>
    </source>
</evidence>
<protein>
    <submittedName>
        <fullName evidence="1">Ribonuclease H-like domain</fullName>
    </submittedName>
</protein>
<dbReference type="Proteomes" id="UP001138500">
    <property type="component" value="Unassembled WGS sequence"/>
</dbReference>
<keyword evidence="2" id="KW-1185">Reference proteome</keyword>